<keyword evidence="3" id="KW-1185">Reference proteome</keyword>
<proteinExistence type="predicted"/>
<dbReference type="AlphaFoldDB" id="A0A8T0TLV9"/>
<protein>
    <submittedName>
        <fullName evidence="2">Uncharacterized protein</fullName>
    </submittedName>
</protein>
<gene>
    <name evidence="2" type="ORF">PVAP13_4KG180012</name>
</gene>
<sequence>MQLFCHHDLFYPPCVPTPRDCICYLQSLPRITPHAHLFPSLLRSFFASHPSDFSYRPLPDDGASPDDALLPRDAPPPVAASSLATGLPQTPPPPGGSTALPSTLSCPVESWVAVASASQHPHLIAATAVVALFFLLFFPVHLALHLPSVPTSSPPGCHASGRLPPRPATSSCYSAAAAAPPNPTPSAFLPNLNPRAVATRGPPPAPPSRIPRGAFLLAPPSQSRRFRFPRLRRRPWTPQM</sequence>
<feature type="region of interest" description="Disordered" evidence="1">
    <location>
        <begin position="184"/>
        <end position="222"/>
    </location>
</feature>
<dbReference type="EMBL" id="CM029043">
    <property type="protein sequence ID" value="KAG2610668.1"/>
    <property type="molecule type" value="Genomic_DNA"/>
</dbReference>
<comment type="caution">
    <text evidence="2">The sequence shown here is derived from an EMBL/GenBank/DDBJ whole genome shotgun (WGS) entry which is preliminary data.</text>
</comment>
<name>A0A8T0TLV9_PANVG</name>
<reference evidence="2" key="1">
    <citation type="submission" date="2020-05" db="EMBL/GenBank/DDBJ databases">
        <title>WGS assembly of Panicum virgatum.</title>
        <authorList>
            <person name="Lovell J.T."/>
            <person name="Jenkins J."/>
            <person name="Shu S."/>
            <person name="Juenger T.E."/>
            <person name="Schmutz J."/>
        </authorList>
    </citation>
    <scope>NUCLEOTIDE SEQUENCE</scope>
    <source>
        <strain evidence="2">AP13</strain>
    </source>
</reference>
<evidence type="ECO:0000313" key="3">
    <source>
        <dbReference type="Proteomes" id="UP000823388"/>
    </source>
</evidence>
<organism evidence="2 3">
    <name type="scientific">Panicum virgatum</name>
    <name type="common">Blackwell switchgrass</name>
    <dbReference type="NCBI Taxonomy" id="38727"/>
    <lineage>
        <taxon>Eukaryota</taxon>
        <taxon>Viridiplantae</taxon>
        <taxon>Streptophyta</taxon>
        <taxon>Embryophyta</taxon>
        <taxon>Tracheophyta</taxon>
        <taxon>Spermatophyta</taxon>
        <taxon>Magnoliopsida</taxon>
        <taxon>Liliopsida</taxon>
        <taxon>Poales</taxon>
        <taxon>Poaceae</taxon>
        <taxon>PACMAD clade</taxon>
        <taxon>Panicoideae</taxon>
        <taxon>Panicodae</taxon>
        <taxon>Paniceae</taxon>
        <taxon>Panicinae</taxon>
        <taxon>Panicum</taxon>
        <taxon>Panicum sect. Hiantes</taxon>
    </lineage>
</organism>
<feature type="region of interest" description="Disordered" evidence="1">
    <location>
        <begin position="80"/>
        <end position="101"/>
    </location>
</feature>
<accession>A0A8T0TLV9</accession>
<evidence type="ECO:0000256" key="1">
    <source>
        <dbReference type="SAM" id="MobiDB-lite"/>
    </source>
</evidence>
<dbReference type="Proteomes" id="UP000823388">
    <property type="component" value="Chromosome 4K"/>
</dbReference>
<evidence type="ECO:0000313" key="2">
    <source>
        <dbReference type="EMBL" id="KAG2610668.1"/>
    </source>
</evidence>